<comment type="caution">
    <text evidence="1">The sequence shown here is derived from an EMBL/GenBank/DDBJ whole genome shotgun (WGS) entry which is preliminary data.</text>
</comment>
<accession>A0A8S1WCA3</accession>
<evidence type="ECO:0000313" key="1">
    <source>
        <dbReference type="EMBL" id="CAD8183486.1"/>
    </source>
</evidence>
<proteinExistence type="predicted"/>
<sequence length="134" mass="16165">MFDLKKNSTLGDAEVFFMLKKQPKILLQQKKQYYIIKIGIINKRNFVHEQQKRVQEFLDQTLKKQIECLQIGMQRLNFRRPKHFLCKTCLKYNIVKEIKIRVIEYAQNNTRKTLEQTNEAFVNFIQTQVERLGI</sequence>
<protein>
    <submittedName>
        <fullName evidence="1">Uncharacterized protein</fullName>
    </submittedName>
</protein>
<gene>
    <name evidence="1" type="ORF">POCTA_138.1.T0810102</name>
</gene>
<dbReference type="AlphaFoldDB" id="A0A8S1WCA3"/>
<dbReference type="EMBL" id="CAJJDP010000080">
    <property type="protein sequence ID" value="CAD8183486.1"/>
    <property type="molecule type" value="Genomic_DNA"/>
</dbReference>
<reference evidence="1" key="1">
    <citation type="submission" date="2021-01" db="EMBL/GenBank/DDBJ databases">
        <authorList>
            <consortium name="Genoscope - CEA"/>
            <person name="William W."/>
        </authorList>
    </citation>
    <scope>NUCLEOTIDE SEQUENCE</scope>
</reference>
<dbReference type="Proteomes" id="UP000683925">
    <property type="component" value="Unassembled WGS sequence"/>
</dbReference>
<keyword evidence="2" id="KW-1185">Reference proteome</keyword>
<evidence type="ECO:0000313" key="2">
    <source>
        <dbReference type="Proteomes" id="UP000683925"/>
    </source>
</evidence>
<name>A0A8S1WCA3_PAROT</name>
<organism evidence="1 2">
    <name type="scientific">Paramecium octaurelia</name>
    <dbReference type="NCBI Taxonomy" id="43137"/>
    <lineage>
        <taxon>Eukaryota</taxon>
        <taxon>Sar</taxon>
        <taxon>Alveolata</taxon>
        <taxon>Ciliophora</taxon>
        <taxon>Intramacronucleata</taxon>
        <taxon>Oligohymenophorea</taxon>
        <taxon>Peniculida</taxon>
        <taxon>Parameciidae</taxon>
        <taxon>Paramecium</taxon>
    </lineage>
</organism>
<dbReference type="OrthoDB" id="9972657at2759"/>